<sequence>MATHRVLVFGLVTLAPLYSSDLSAQGSAVAFDVSGTSTVRGWTCSVEGAAQVTTGGSASVSGFDDGVQTATLTVQVEEFECPQDQMREHLLEAMQANEFPRITFTLDSYEVSGQGAVANGSLTILDATRDVSFPISLTPSGSGVEIAGELPLDVTDYGVEPPVVMLGLMRVRPGIRIQFSGMVAS</sequence>
<dbReference type="InterPro" id="IPR007372">
    <property type="entry name" value="Lipid/polyisoprenoid-bd_YceI"/>
</dbReference>
<dbReference type="EMBL" id="UINC01069603">
    <property type="protein sequence ID" value="SVC03107.1"/>
    <property type="molecule type" value="Genomic_DNA"/>
</dbReference>
<dbReference type="AlphaFoldDB" id="A0A382IVC7"/>
<gene>
    <name evidence="2" type="ORF">METZ01_LOCUS255961</name>
</gene>
<proteinExistence type="predicted"/>
<dbReference type="Gene3D" id="2.40.128.110">
    <property type="entry name" value="Lipid/polyisoprenoid-binding, YceI-like"/>
    <property type="match status" value="1"/>
</dbReference>
<protein>
    <recommendedName>
        <fullName evidence="1">Lipid/polyisoprenoid-binding YceI-like domain-containing protein</fullName>
    </recommendedName>
</protein>
<dbReference type="SUPFAM" id="SSF101874">
    <property type="entry name" value="YceI-like"/>
    <property type="match status" value="1"/>
</dbReference>
<evidence type="ECO:0000313" key="2">
    <source>
        <dbReference type="EMBL" id="SVC03107.1"/>
    </source>
</evidence>
<dbReference type="Pfam" id="PF04264">
    <property type="entry name" value="YceI"/>
    <property type="match status" value="1"/>
</dbReference>
<accession>A0A382IVC7</accession>
<organism evidence="2">
    <name type="scientific">marine metagenome</name>
    <dbReference type="NCBI Taxonomy" id="408172"/>
    <lineage>
        <taxon>unclassified sequences</taxon>
        <taxon>metagenomes</taxon>
        <taxon>ecological metagenomes</taxon>
    </lineage>
</organism>
<dbReference type="PANTHER" id="PTHR34406:SF1">
    <property type="entry name" value="PROTEIN YCEI"/>
    <property type="match status" value="1"/>
</dbReference>
<name>A0A382IVC7_9ZZZZ</name>
<reference evidence="2" key="1">
    <citation type="submission" date="2018-05" db="EMBL/GenBank/DDBJ databases">
        <authorList>
            <person name="Lanie J.A."/>
            <person name="Ng W.-L."/>
            <person name="Kazmierczak K.M."/>
            <person name="Andrzejewski T.M."/>
            <person name="Davidsen T.M."/>
            <person name="Wayne K.J."/>
            <person name="Tettelin H."/>
            <person name="Glass J.I."/>
            <person name="Rusch D."/>
            <person name="Podicherti R."/>
            <person name="Tsui H.-C.T."/>
            <person name="Winkler M.E."/>
        </authorList>
    </citation>
    <scope>NUCLEOTIDE SEQUENCE</scope>
</reference>
<dbReference type="InterPro" id="IPR036761">
    <property type="entry name" value="TTHA0802/YceI-like_sf"/>
</dbReference>
<evidence type="ECO:0000259" key="1">
    <source>
        <dbReference type="Pfam" id="PF04264"/>
    </source>
</evidence>
<feature type="domain" description="Lipid/polyisoprenoid-binding YceI-like" evidence="1">
    <location>
        <begin position="23"/>
        <end position="179"/>
    </location>
</feature>
<dbReference type="PANTHER" id="PTHR34406">
    <property type="entry name" value="PROTEIN YCEI"/>
    <property type="match status" value="1"/>
</dbReference>